<dbReference type="EnsemblPlants" id="EMT27759">
    <property type="protein sequence ID" value="EMT27759"/>
    <property type="gene ID" value="F775_43991"/>
</dbReference>
<sequence length="68" mass="7376">MVMRPQSIMCFIFLSHAASSSCCTPSAMGSKGEEEKEVESESAFPHLGMGLVTNRETPMCSVCGRFLL</sequence>
<dbReference type="AlphaFoldDB" id="M8C0N6"/>
<evidence type="ECO:0000313" key="1">
    <source>
        <dbReference type="EnsemblPlants" id="EMT27759"/>
    </source>
</evidence>
<accession>M8C0N6</accession>
<protein>
    <submittedName>
        <fullName evidence="1">Uncharacterized protein</fullName>
    </submittedName>
</protein>
<reference evidence="1" key="1">
    <citation type="submission" date="2015-06" db="UniProtKB">
        <authorList>
            <consortium name="EnsemblPlants"/>
        </authorList>
    </citation>
    <scope>IDENTIFICATION</scope>
</reference>
<name>M8C0N6_AEGTA</name>
<proteinExistence type="predicted"/>
<dbReference type="PROSITE" id="PS51257">
    <property type="entry name" value="PROKAR_LIPOPROTEIN"/>
    <property type="match status" value="1"/>
</dbReference>
<organism evidence="1">
    <name type="scientific">Aegilops tauschii</name>
    <name type="common">Tausch's goatgrass</name>
    <name type="synonym">Aegilops squarrosa</name>
    <dbReference type="NCBI Taxonomy" id="37682"/>
    <lineage>
        <taxon>Eukaryota</taxon>
        <taxon>Viridiplantae</taxon>
        <taxon>Streptophyta</taxon>
        <taxon>Embryophyta</taxon>
        <taxon>Tracheophyta</taxon>
        <taxon>Spermatophyta</taxon>
        <taxon>Magnoliopsida</taxon>
        <taxon>Liliopsida</taxon>
        <taxon>Poales</taxon>
        <taxon>Poaceae</taxon>
        <taxon>BOP clade</taxon>
        <taxon>Pooideae</taxon>
        <taxon>Triticodae</taxon>
        <taxon>Triticeae</taxon>
        <taxon>Triticinae</taxon>
        <taxon>Aegilops</taxon>
    </lineage>
</organism>